<dbReference type="InParanoid" id="A0A1S0TJN7"/>
<evidence type="ECO:0000313" key="2">
    <source>
        <dbReference type="EMBL" id="EFO15169.1"/>
    </source>
</evidence>
<keyword evidence="1" id="KW-0732">Signal</keyword>
<dbReference type="AlphaFoldDB" id="A0A1S0TJN7"/>
<dbReference type="KEGG" id="loa:LOAG_13344"/>
<organism evidence="2">
    <name type="scientific">Loa loa</name>
    <name type="common">Eye worm</name>
    <name type="synonym">Filaria loa</name>
    <dbReference type="NCBI Taxonomy" id="7209"/>
    <lineage>
        <taxon>Eukaryota</taxon>
        <taxon>Metazoa</taxon>
        <taxon>Ecdysozoa</taxon>
        <taxon>Nematoda</taxon>
        <taxon>Chromadorea</taxon>
        <taxon>Rhabditida</taxon>
        <taxon>Spirurina</taxon>
        <taxon>Spiruromorpha</taxon>
        <taxon>Filarioidea</taxon>
        <taxon>Onchocercidae</taxon>
        <taxon>Loa</taxon>
    </lineage>
</organism>
<dbReference type="GeneID" id="9950814"/>
<protein>
    <submittedName>
        <fullName evidence="2">Uncharacterized protein</fullName>
    </submittedName>
</protein>
<gene>
    <name evidence="2" type="ORF">LOAG_13344</name>
</gene>
<reference evidence="2" key="1">
    <citation type="submission" date="2012-04" db="EMBL/GenBank/DDBJ databases">
        <title>The Genome Sequence of Loa loa.</title>
        <authorList>
            <consortium name="The Broad Institute Genome Sequencing Platform"/>
            <consortium name="Broad Institute Genome Sequencing Center for Infectious Disease"/>
            <person name="Nutman T.B."/>
            <person name="Fink D.L."/>
            <person name="Russ C."/>
            <person name="Young S."/>
            <person name="Zeng Q."/>
            <person name="Gargeya S."/>
            <person name="Alvarado L."/>
            <person name="Berlin A."/>
            <person name="Chapman S.B."/>
            <person name="Chen Z."/>
            <person name="Freedman E."/>
            <person name="Gellesch M."/>
            <person name="Goldberg J."/>
            <person name="Griggs A."/>
            <person name="Gujja S."/>
            <person name="Heilman E.R."/>
            <person name="Heiman D."/>
            <person name="Howarth C."/>
            <person name="Mehta T."/>
            <person name="Neiman D."/>
            <person name="Pearson M."/>
            <person name="Roberts A."/>
            <person name="Saif S."/>
            <person name="Shea T."/>
            <person name="Shenoy N."/>
            <person name="Sisk P."/>
            <person name="Stolte C."/>
            <person name="Sykes S."/>
            <person name="White J."/>
            <person name="Yandava C."/>
            <person name="Haas B."/>
            <person name="Henn M.R."/>
            <person name="Nusbaum C."/>
            <person name="Birren B."/>
        </authorList>
    </citation>
    <scope>NUCLEOTIDE SEQUENCE [LARGE SCALE GENOMIC DNA]</scope>
</reference>
<proteinExistence type="predicted"/>
<accession>A0A1S0TJN7</accession>
<dbReference type="CTD" id="9950814"/>
<dbReference type="EMBL" id="JH713035">
    <property type="protein sequence ID" value="EFO15169.1"/>
    <property type="molecule type" value="Genomic_DNA"/>
</dbReference>
<name>A0A1S0TJN7_LOALO</name>
<dbReference type="RefSeq" id="XP_003148901.1">
    <property type="nucleotide sequence ID" value="XM_003148853.1"/>
</dbReference>
<feature type="chain" id="PRO_5010330882" evidence="1">
    <location>
        <begin position="19"/>
        <end position="237"/>
    </location>
</feature>
<sequence length="237" mass="27744">MSMTQIIWFNLLLCVTLAYNETSSLLNPDKDVITTYVHYPRHEQNVAPKNYNINREIPGVIQVNCDVIRLFYGIDIFMRSFPKKQSRKRPHAACDATIENRGEYRKRKQTLDDDDRTTQYSHHTSDIVLCQKTYNDLETLFGHNGDVTYNSESEKITENDWEQVTITTSDDQSQEVTECFAYNIKWENTDRELLGITVDKDLFPGLICNLSPFNSDTSTHNSVYWYLLDILLENYRE</sequence>
<feature type="signal peptide" evidence="1">
    <location>
        <begin position="1"/>
        <end position="18"/>
    </location>
</feature>
<evidence type="ECO:0000256" key="1">
    <source>
        <dbReference type="SAM" id="SignalP"/>
    </source>
</evidence>